<evidence type="ECO:0008006" key="5">
    <source>
        <dbReference type="Google" id="ProtNLM"/>
    </source>
</evidence>
<dbReference type="EnsemblMetazoa" id="GBRI014020-RA">
    <property type="protein sequence ID" value="GBRI014020-PA"/>
    <property type="gene ID" value="GBRI014020"/>
</dbReference>
<dbReference type="AlphaFoldDB" id="A0A1A9WC29"/>
<name>A0A1A9WC29_9MUSC</name>
<dbReference type="InterPro" id="IPR050961">
    <property type="entry name" value="BolA/IbaG_stress_morph_reg"/>
</dbReference>
<dbReference type="PANTHER" id="PTHR46229:SF2">
    <property type="entry name" value="BOLA-LIKE PROTEIN 1"/>
    <property type="match status" value="1"/>
</dbReference>
<dbReference type="InterPro" id="IPR036065">
    <property type="entry name" value="BolA-like_sf"/>
</dbReference>
<dbReference type="GO" id="GO:1990229">
    <property type="term" value="C:iron-sulfur cluster assembly complex"/>
    <property type="evidence" value="ECO:0007669"/>
    <property type="project" value="UniProtKB-ARBA"/>
</dbReference>
<evidence type="ECO:0000256" key="2">
    <source>
        <dbReference type="RuleBase" id="RU003860"/>
    </source>
</evidence>
<organism evidence="3 4">
    <name type="scientific">Glossina brevipalpis</name>
    <dbReference type="NCBI Taxonomy" id="37001"/>
    <lineage>
        <taxon>Eukaryota</taxon>
        <taxon>Metazoa</taxon>
        <taxon>Ecdysozoa</taxon>
        <taxon>Arthropoda</taxon>
        <taxon>Hexapoda</taxon>
        <taxon>Insecta</taxon>
        <taxon>Pterygota</taxon>
        <taxon>Neoptera</taxon>
        <taxon>Endopterygota</taxon>
        <taxon>Diptera</taxon>
        <taxon>Brachycera</taxon>
        <taxon>Muscomorpha</taxon>
        <taxon>Hippoboscoidea</taxon>
        <taxon>Glossinidae</taxon>
        <taxon>Glossina</taxon>
    </lineage>
</organism>
<dbReference type="PIRSF" id="PIRSF003113">
    <property type="entry name" value="BolA"/>
    <property type="match status" value="1"/>
</dbReference>
<comment type="similarity">
    <text evidence="1 2">Belongs to the BolA/IbaG family.</text>
</comment>
<evidence type="ECO:0000256" key="1">
    <source>
        <dbReference type="ARBA" id="ARBA00005578"/>
    </source>
</evidence>
<sequence length="131" mass="14935">MNFANLRTAVNNLSLHRINLNTMTQIKGPIEESIYCVLKERFEPVHIEVVNESYMHNVPKGAETHFKVLVVSNKFEELSLLKRHRLINEAVKEKLAGNFIHALSIEAKTPQQWNISDVLEPSPKCRGGFGK</sequence>
<evidence type="ECO:0000313" key="4">
    <source>
        <dbReference type="Proteomes" id="UP000091820"/>
    </source>
</evidence>
<protein>
    <recommendedName>
        <fullName evidence="5">BolA</fullName>
    </recommendedName>
</protein>
<dbReference type="STRING" id="37001.A0A1A9WC29"/>
<dbReference type="FunFam" id="3.30.300.90:FF:000001">
    <property type="entry name" value="Transcriptional regulator BolA"/>
    <property type="match status" value="1"/>
</dbReference>
<dbReference type="Proteomes" id="UP000091820">
    <property type="component" value="Unassembled WGS sequence"/>
</dbReference>
<reference evidence="4" key="1">
    <citation type="submission" date="2014-03" db="EMBL/GenBank/DDBJ databases">
        <authorList>
            <person name="Aksoy S."/>
            <person name="Warren W."/>
            <person name="Wilson R.K."/>
        </authorList>
    </citation>
    <scope>NUCLEOTIDE SEQUENCE [LARGE SCALE GENOMIC DNA]</scope>
    <source>
        <strain evidence="4">IAEA</strain>
    </source>
</reference>
<proteinExistence type="inferred from homology"/>
<accession>A0A1A9WC29</accession>
<dbReference type="GO" id="GO:0005739">
    <property type="term" value="C:mitochondrion"/>
    <property type="evidence" value="ECO:0007669"/>
    <property type="project" value="TreeGrafter"/>
</dbReference>
<dbReference type="PANTHER" id="PTHR46229">
    <property type="entry name" value="BOLA TRANSCRIPTION REGULATOR"/>
    <property type="match status" value="1"/>
</dbReference>
<dbReference type="VEuPathDB" id="VectorBase:GBRI014020"/>
<dbReference type="SUPFAM" id="SSF82657">
    <property type="entry name" value="BolA-like"/>
    <property type="match status" value="1"/>
</dbReference>
<evidence type="ECO:0000313" key="3">
    <source>
        <dbReference type="EnsemblMetazoa" id="GBRI014020-PA"/>
    </source>
</evidence>
<reference evidence="3" key="2">
    <citation type="submission" date="2020-05" db="UniProtKB">
        <authorList>
            <consortium name="EnsemblMetazoa"/>
        </authorList>
    </citation>
    <scope>IDENTIFICATION</scope>
    <source>
        <strain evidence="3">IAEA</strain>
    </source>
</reference>
<dbReference type="Gene3D" id="3.30.300.90">
    <property type="entry name" value="BolA-like"/>
    <property type="match status" value="1"/>
</dbReference>
<keyword evidence="4" id="KW-1185">Reference proteome</keyword>
<dbReference type="InterPro" id="IPR002634">
    <property type="entry name" value="BolA"/>
</dbReference>
<dbReference type="Pfam" id="PF01722">
    <property type="entry name" value="BolA"/>
    <property type="match status" value="1"/>
</dbReference>